<proteinExistence type="predicted"/>
<sequence length="69" mass="7926">MIKNVLTSKDVANVLEVSASTACKYIKRMNEEMEKQGYFTISGRVPVKMFQEKFPYHEIPEEVLKGKEG</sequence>
<gene>
    <name evidence="1" type="ORF">J3T88_12930</name>
</gene>
<name>A0ABS3L3U9_9STAP</name>
<reference evidence="1 2" key="1">
    <citation type="submission" date="2021-03" db="EMBL/GenBank/DDBJ databases">
        <title>Staphylococci and Mammaliicocci in bats.</title>
        <authorList>
            <person name="Fountain K."/>
        </authorList>
    </citation>
    <scope>NUCLEOTIDE SEQUENCE [LARGE SCALE GENOMIC DNA]</scope>
    <source>
        <strain evidence="1 2">18_1_E_SW</strain>
    </source>
</reference>
<dbReference type="EMBL" id="JAFNLT010000013">
    <property type="protein sequence ID" value="MBO1228197.1"/>
    <property type="molecule type" value="Genomic_DNA"/>
</dbReference>
<accession>A0ABS3L3U9</accession>
<evidence type="ECO:0000313" key="2">
    <source>
        <dbReference type="Proteomes" id="UP000664081"/>
    </source>
</evidence>
<dbReference type="Proteomes" id="UP000664081">
    <property type="component" value="Unassembled WGS sequence"/>
</dbReference>
<protein>
    <recommendedName>
        <fullName evidence="3">Phage protein</fullName>
    </recommendedName>
</protein>
<evidence type="ECO:0000313" key="1">
    <source>
        <dbReference type="EMBL" id="MBO1228197.1"/>
    </source>
</evidence>
<dbReference type="RefSeq" id="WP_108909486.1">
    <property type="nucleotide sequence ID" value="NZ_CABIWM010000019.1"/>
</dbReference>
<comment type="caution">
    <text evidence="1">The sequence shown here is derived from an EMBL/GenBank/DDBJ whole genome shotgun (WGS) entry which is preliminary data.</text>
</comment>
<keyword evidence="2" id="KW-1185">Reference proteome</keyword>
<organism evidence="1 2">
    <name type="scientific">Staphylococcus nepalensis</name>
    <dbReference type="NCBI Taxonomy" id="214473"/>
    <lineage>
        <taxon>Bacteria</taxon>
        <taxon>Bacillati</taxon>
        <taxon>Bacillota</taxon>
        <taxon>Bacilli</taxon>
        <taxon>Bacillales</taxon>
        <taxon>Staphylococcaceae</taxon>
        <taxon>Staphylococcus</taxon>
    </lineage>
</organism>
<evidence type="ECO:0008006" key="3">
    <source>
        <dbReference type="Google" id="ProtNLM"/>
    </source>
</evidence>